<organism evidence="1 2">
    <name type="scientific">Marasmiellus scandens</name>
    <dbReference type="NCBI Taxonomy" id="2682957"/>
    <lineage>
        <taxon>Eukaryota</taxon>
        <taxon>Fungi</taxon>
        <taxon>Dikarya</taxon>
        <taxon>Basidiomycota</taxon>
        <taxon>Agaricomycotina</taxon>
        <taxon>Agaricomycetes</taxon>
        <taxon>Agaricomycetidae</taxon>
        <taxon>Agaricales</taxon>
        <taxon>Marasmiineae</taxon>
        <taxon>Omphalotaceae</taxon>
        <taxon>Marasmiellus</taxon>
    </lineage>
</organism>
<dbReference type="EMBL" id="JBANRG010000009">
    <property type="protein sequence ID" value="KAK7463468.1"/>
    <property type="molecule type" value="Genomic_DNA"/>
</dbReference>
<dbReference type="Proteomes" id="UP001498398">
    <property type="component" value="Unassembled WGS sequence"/>
</dbReference>
<keyword evidence="2" id="KW-1185">Reference proteome</keyword>
<accession>A0ABR1JNH2</accession>
<sequence length="475" mass="53003">MHSSYYQNHLPQANVIENSTSQFVVTTPETYSIKGVSNSKASGPPLTHHAQQTQFQPFLPLSDVGNSALVPLRRNSKDDCQAGSKTPHCMSYDFPNLQGNTAIPHHSQIDYCGPATNYFRIAPELLSVANGNTATEETITFKVRNIPELGVAMKTVNKSKWTLGNLADIEDAQATVFTYYFESFSLVAFWPGYAPAQRNISVQSQKLDRIGLLLHIASFLEDYFQSIKGSHPRPGFEEWNVNRTFRIDELVITGLINRGGGTFQPQLWIPKKWFWDIQITFPRAGASPAPTTVSSHPSGGRHYVGPTNYARVPSDRPLAQDSKGGTYLLASSIPFKMKGFSELGVTLGAITNGRHLPTFENGDALAFPGTYQKKMFVRISWPGYGSQTVERQFDTNDGKITVGVVILQVATFCQQFFHSIRRRKIPVDPGFEEWDITGRPGFDPQEVALAGLIHRGSCRYELEIWHPKRWCGDLI</sequence>
<evidence type="ECO:0000313" key="2">
    <source>
        <dbReference type="Proteomes" id="UP001498398"/>
    </source>
</evidence>
<evidence type="ECO:0000313" key="1">
    <source>
        <dbReference type="EMBL" id="KAK7463468.1"/>
    </source>
</evidence>
<comment type="caution">
    <text evidence="1">The sequence shown here is derived from an EMBL/GenBank/DDBJ whole genome shotgun (WGS) entry which is preliminary data.</text>
</comment>
<proteinExistence type="predicted"/>
<protein>
    <submittedName>
        <fullName evidence="1">Uncharacterized protein</fullName>
    </submittedName>
</protein>
<reference evidence="1 2" key="1">
    <citation type="submission" date="2024-01" db="EMBL/GenBank/DDBJ databases">
        <title>A draft genome for the cacao thread blight pathogen Marasmiellus scandens.</title>
        <authorList>
            <person name="Baruah I.K."/>
            <person name="Leung J."/>
            <person name="Bukari Y."/>
            <person name="Amoako-Attah I."/>
            <person name="Meinhardt L.W."/>
            <person name="Bailey B.A."/>
            <person name="Cohen S.P."/>
        </authorList>
    </citation>
    <scope>NUCLEOTIDE SEQUENCE [LARGE SCALE GENOMIC DNA]</scope>
    <source>
        <strain evidence="1 2">GH-19</strain>
    </source>
</reference>
<name>A0ABR1JNH2_9AGAR</name>
<gene>
    <name evidence="1" type="ORF">VKT23_006818</name>
</gene>